<evidence type="ECO:0000313" key="3">
    <source>
        <dbReference type="EMBL" id="GAA2230785.1"/>
    </source>
</evidence>
<evidence type="ECO:0008006" key="5">
    <source>
        <dbReference type="Google" id="ProtNLM"/>
    </source>
</evidence>
<keyword evidence="1" id="KW-0680">Restriction system</keyword>
<reference evidence="3 4" key="1">
    <citation type="journal article" date="2019" name="Int. J. Syst. Evol. Microbiol.">
        <title>The Global Catalogue of Microorganisms (GCM) 10K type strain sequencing project: providing services to taxonomists for standard genome sequencing and annotation.</title>
        <authorList>
            <consortium name="The Broad Institute Genomics Platform"/>
            <consortium name="The Broad Institute Genome Sequencing Center for Infectious Disease"/>
            <person name="Wu L."/>
            <person name="Ma J."/>
        </authorList>
    </citation>
    <scope>NUCLEOTIDE SEQUENCE [LARGE SCALE GENOMIC DNA]</scope>
    <source>
        <strain evidence="3 4">JCM 16117</strain>
    </source>
</reference>
<evidence type="ECO:0000256" key="2">
    <source>
        <dbReference type="ARBA" id="ARBA00023125"/>
    </source>
</evidence>
<keyword evidence="4" id="KW-1185">Reference proteome</keyword>
<accession>A0ABN3DGW5</accession>
<gene>
    <name evidence="3" type="ORF">GCM10009851_14440</name>
</gene>
<dbReference type="SUPFAM" id="SSF116734">
    <property type="entry name" value="DNA methylase specificity domain"/>
    <property type="match status" value="2"/>
</dbReference>
<proteinExistence type="predicted"/>
<keyword evidence="2" id="KW-0238">DNA-binding</keyword>
<name>A0ABN3DGW5_9MICO</name>
<dbReference type="EMBL" id="BAAAQY010000004">
    <property type="protein sequence ID" value="GAA2230785.1"/>
    <property type="molecule type" value="Genomic_DNA"/>
</dbReference>
<organism evidence="3 4">
    <name type="scientific">Herbiconiux moechotypicola</name>
    <dbReference type="NCBI Taxonomy" id="637393"/>
    <lineage>
        <taxon>Bacteria</taxon>
        <taxon>Bacillati</taxon>
        <taxon>Actinomycetota</taxon>
        <taxon>Actinomycetes</taxon>
        <taxon>Micrococcales</taxon>
        <taxon>Microbacteriaceae</taxon>
        <taxon>Herbiconiux</taxon>
    </lineage>
</organism>
<dbReference type="Gene3D" id="3.90.220.20">
    <property type="entry name" value="DNA methylase specificity domains"/>
    <property type="match status" value="2"/>
</dbReference>
<dbReference type="PANTHER" id="PTHR43140">
    <property type="entry name" value="TYPE-1 RESTRICTION ENZYME ECOKI SPECIFICITY PROTEIN"/>
    <property type="match status" value="1"/>
</dbReference>
<dbReference type="InterPro" id="IPR044946">
    <property type="entry name" value="Restrct_endonuc_typeI_TRD_sf"/>
</dbReference>
<evidence type="ECO:0000256" key="1">
    <source>
        <dbReference type="ARBA" id="ARBA00022747"/>
    </source>
</evidence>
<dbReference type="RefSeq" id="WP_259478949.1">
    <property type="nucleotide sequence ID" value="NZ_BAAAQY010000004.1"/>
</dbReference>
<protein>
    <recommendedName>
        <fullName evidence="5">Type I restriction modification DNA specificity domain-containing protein</fullName>
    </recommendedName>
</protein>
<dbReference type="Proteomes" id="UP001500929">
    <property type="component" value="Unassembled WGS sequence"/>
</dbReference>
<dbReference type="PANTHER" id="PTHR43140:SF1">
    <property type="entry name" value="TYPE I RESTRICTION ENZYME ECOKI SPECIFICITY SUBUNIT"/>
    <property type="match status" value="1"/>
</dbReference>
<comment type="caution">
    <text evidence="3">The sequence shown here is derived from an EMBL/GenBank/DDBJ whole genome shotgun (WGS) entry which is preliminary data.</text>
</comment>
<dbReference type="CDD" id="cd17253">
    <property type="entry name" value="RMtype1_S_Eco933I-TRD2-CR2_like"/>
    <property type="match status" value="1"/>
</dbReference>
<sequence length="414" mass="45735">MTRELRGSGVGWLGDTPAAWSVVPARALFGERKQKSSATDVHLTPSQKYGVLPQAEYMEITGNKVVLNLSGADNMRHVEAGDYVSHLRSFQGGLEFAGIPGKVSAAYTVLKPKMALEPRFFKYLFKSDLYIQALQTTTDQLRDGQSIRYGQFTLIPLPYPELNEQRAIADYLDRETAQIDAFIAKNEELITLLTERRSASIDDAFVRLDAKPTRLKYCATIQTGITLGGDGDPADPEWPYLRVANVQVGRVDLDEIKTIRVPEARARQSMLSDGDVLMTEGGDRDKLGRGALWSGEVEPMLHQNHVFAVKVRPNLDARFLMRWLDASPSRRHFETTAVQTTNLASTNKTLVGNLPLPLCTIEAQIKLVAELDEHLGRLDEAVAVAGRSIMLARERRSALISAAVTGKFDVGVAV</sequence>
<evidence type="ECO:0000313" key="4">
    <source>
        <dbReference type="Proteomes" id="UP001500929"/>
    </source>
</evidence>
<dbReference type="InterPro" id="IPR051212">
    <property type="entry name" value="Type-I_RE_S_subunit"/>
</dbReference>